<dbReference type="PROSITE" id="PS50297">
    <property type="entry name" value="ANK_REP_REGION"/>
    <property type="match status" value="1"/>
</dbReference>
<feature type="repeat" description="ANK" evidence="3">
    <location>
        <begin position="241"/>
        <end position="269"/>
    </location>
</feature>
<comment type="caution">
    <text evidence="4">The sequence shown here is derived from an EMBL/GenBank/DDBJ whole genome shotgun (WGS) entry which is preliminary data.</text>
</comment>
<protein>
    <submittedName>
        <fullName evidence="4">Uncharacterized protein</fullName>
    </submittedName>
</protein>
<dbReference type="PANTHER" id="PTHR24198:SF165">
    <property type="entry name" value="ANKYRIN REPEAT-CONTAINING PROTEIN-RELATED"/>
    <property type="match status" value="1"/>
</dbReference>
<evidence type="ECO:0000256" key="1">
    <source>
        <dbReference type="ARBA" id="ARBA00022737"/>
    </source>
</evidence>
<keyword evidence="1" id="KW-0677">Repeat</keyword>
<sequence>MCERVDLEVEEERREFLHQLEPLVSDWYGVYPDLLDFFRKKEIDRLLSDFIEFENSYSGSRPFLKFVLRCGYEDEPEVDEVGKPLLRHTTPVHRAIRRRFSRRDANLPLLKNLFEIYNRYDVNYTDEFGLTHFHVACEYGLYDVVETFLELGQDPNCLPRESGASSIDPPLHLALRNAEFLVADLLLKSRADPNLPNAEGLTPLHILCKSYHRNRHDLLKKFLNINDKMNQLVQIDAKDKSGRTPLQLAVANFSLDTIDILLDRGADLSGFVFPNESYFGEIAKTQFYDSNFKLRLTTDALTVVEHLQARGYELDRSGARTILRFFAEHEVFEKPGQLDEDWYINETFAKKAKKTLMRSGLTLHDWIQLRPEEASKAVTFGEYHKFACSKKLSRLPSPRKSPRDFRRACALRLAETAARRFCRRWAIDCFWELTGYRLPILCCETIIDKLMNDDLCRICLAAVSQSREDGETKCKNDRIVKCIPARGRKSQKKS</sequence>
<dbReference type="Gene3D" id="1.25.40.20">
    <property type="entry name" value="Ankyrin repeat-containing domain"/>
    <property type="match status" value="1"/>
</dbReference>
<keyword evidence="5" id="KW-1185">Reference proteome</keyword>
<evidence type="ECO:0000313" key="4">
    <source>
        <dbReference type="EMBL" id="KAL3396967.1"/>
    </source>
</evidence>
<reference evidence="4 5" key="1">
    <citation type="journal article" date="2024" name="bioRxiv">
        <title>A reference genome for Trichogramma kaykai: A tiny desert-dwelling parasitoid wasp with competing sex-ratio distorters.</title>
        <authorList>
            <person name="Culotta J."/>
            <person name="Lindsey A.R."/>
        </authorList>
    </citation>
    <scope>NUCLEOTIDE SEQUENCE [LARGE SCALE GENOMIC DNA]</scope>
    <source>
        <strain evidence="4 5">KSX58</strain>
    </source>
</reference>
<evidence type="ECO:0000256" key="2">
    <source>
        <dbReference type="ARBA" id="ARBA00023043"/>
    </source>
</evidence>
<dbReference type="SUPFAM" id="SSF48403">
    <property type="entry name" value="Ankyrin repeat"/>
    <property type="match status" value="1"/>
</dbReference>
<dbReference type="InterPro" id="IPR002110">
    <property type="entry name" value="Ankyrin_rpt"/>
</dbReference>
<name>A0ABD2WV80_9HYME</name>
<feature type="repeat" description="ANK" evidence="3">
    <location>
        <begin position="170"/>
        <end position="198"/>
    </location>
</feature>
<accession>A0ABD2WV80</accession>
<organism evidence="4 5">
    <name type="scientific">Trichogramma kaykai</name>
    <dbReference type="NCBI Taxonomy" id="54128"/>
    <lineage>
        <taxon>Eukaryota</taxon>
        <taxon>Metazoa</taxon>
        <taxon>Ecdysozoa</taxon>
        <taxon>Arthropoda</taxon>
        <taxon>Hexapoda</taxon>
        <taxon>Insecta</taxon>
        <taxon>Pterygota</taxon>
        <taxon>Neoptera</taxon>
        <taxon>Endopterygota</taxon>
        <taxon>Hymenoptera</taxon>
        <taxon>Apocrita</taxon>
        <taxon>Proctotrupomorpha</taxon>
        <taxon>Chalcidoidea</taxon>
        <taxon>Trichogrammatidae</taxon>
        <taxon>Trichogramma</taxon>
    </lineage>
</organism>
<dbReference type="InterPro" id="IPR036770">
    <property type="entry name" value="Ankyrin_rpt-contain_sf"/>
</dbReference>
<dbReference type="SMART" id="SM00248">
    <property type="entry name" value="ANK"/>
    <property type="match status" value="5"/>
</dbReference>
<dbReference type="PROSITE" id="PS50088">
    <property type="entry name" value="ANK_REPEAT"/>
    <property type="match status" value="3"/>
</dbReference>
<keyword evidence="2 3" id="KW-0040">ANK repeat</keyword>
<evidence type="ECO:0000313" key="5">
    <source>
        <dbReference type="Proteomes" id="UP001627154"/>
    </source>
</evidence>
<proteinExistence type="predicted"/>
<gene>
    <name evidence="4" type="ORF">TKK_009012</name>
</gene>
<evidence type="ECO:0000256" key="3">
    <source>
        <dbReference type="PROSITE-ProRule" id="PRU00023"/>
    </source>
</evidence>
<dbReference type="AlphaFoldDB" id="A0ABD2WV80"/>
<feature type="repeat" description="ANK" evidence="3">
    <location>
        <begin position="128"/>
        <end position="160"/>
    </location>
</feature>
<dbReference type="Pfam" id="PF12796">
    <property type="entry name" value="Ank_2"/>
    <property type="match status" value="1"/>
</dbReference>
<dbReference type="Proteomes" id="UP001627154">
    <property type="component" value="Unassembled WGS sequence"/>
</dbReference>
<dbReference type="PANTHER" id="PTHR24198">
    <property type="entry name" value="ANKYRIN REPEAT AND PROTEIN KINASE DOMAIN-CONTAINING PROTEIN"/>
    <property type="match status" value="1"/>
</dbReference>
<dbReference type="EMBL" id="JBJJXI010000067">
    <property type="protein sequence ID" value="KAL3396967.1"/>
    <property type="molecule type" value="Genomic_DNA"/>
</dbReference>